<organism evidence="2 3">
    <name type="scientific">Coniophora puteana (strain RWD-64-598)</name>
    <name type="common">Brown rot fungus</name>
    <dbReference type="NCBI Taxonomy" id="741705"/>
    <lineage>
        <taxon>Eukaryota</taxon>
        <taxon>Fungi</taxon>
        <taxon>Dikarya</taxon>
        <taxon>Basidiomycota</taxon>
        <taxon>Agaricomycotina</taxon>
        <taxon>Agaricomycetes</taxon>
        <taxon>Agaricomycetidae</taxon>
        <taxon>Boletales</taxon>
        <taxon>Coniophorineae</taxon>
        <taxon>Coniophoraceae</taxon>
        <taxon>Coniophora</taxon>
    </lineage>
</organism>
<gene>
    <name evidence="2" type="ORF">CONPUDRAFT_162649</name>
</gene>
<keyword evidence="3" id="KW-1185">Reference proteome</keyword>
<dbReference type="Proteomes" id="UP000053558">
    <property type="component" value="Unassembled WGS sequence"/>
</dbReference>
<dbReference type="OrthoDB" id="3045172at2759"/>
<evidence type="ECO:0000256" key="1">
    <source>
        <dbReference type="SAM" id="MobiDB-lite"/>
    </source>
</evidence>
<accession>A0A5M3N251</accession>
<dbReference type="EMBL" id="JH711574">
    <property type="protein sequence ID" value="EIW85459.1"/>
    <property type="molecule type" value="Genomic_DNA"/>
</dbReference>
<feature type="region of interest" description="Disordered" evidence="1">
    <location>
        <begin position="152"/>
        <end position="185"/>
    </location>
</feature>
<dbReference type="GeneID" id="19204751"/>
<dbReference type="KEGG" id="cput:CONPUDRAFT_162649"/>
<sequence>MSTFRANHQKSNLKRIFVLLPFLLIAFLARDIVQTYSQRFSELKTQRETHERTQRIEGRWKTVAAALDLASLPDTIVFPDKRPPAAIQPRPIATFSQPRYSRFDLRRKRSEARLDLEEPSHRQVVLARPLRFAADVQDSPSVSLESLASSLRHLASSEQGSGTSSNSSGRAKRNAAPRRQARKGS</sequence>
<reference evidence="3" key="1">
    <citation type="journal article" date="2012" name="Science">
        <title>The Paleozoic origin of enzymatic lignin decomposition reconstructed from 31 fungal genomes.</title>
        <authorList>
            <person name="Floudas D."/>
            <person name="Binder M."/>
            <person name="Riley R."/>
            <person name="Barry K."/>
            <person name="Blanchette R.A."/>
            <person name="Henrissat B."/>
            <person name="Martinez A.T."/>
            <person name="Otillar R."/>
            <person name="Spatafora J.W."/>
            <person name="Yadav J.S."/>
            <person name="Aerts A."/>
            <person name="Benoit I."/>
            <person name="Boyd A."/>
            <person name="Carlson A."/>
            <person name="Copeland A."/>
            <person name="Coutinho P.M."/>
            <person name="de Vries R.P."/>
            <person name="Ferreira P."/>
            <person name="Findley K."/>
            <person name="Foster B."/>
            <person name="Gaskell J."/>
            <person name="Glotzer D."/>
            <person name="Gorecki P."/>
            <person name="Heitman J."/>
            <person name="Hesse C."/>
            <person name="Hori C."/>
            <person name="Igarashi K."/>
            <person name="Jurgens J.A."/>
            <person name="Kallen N."/>
            <person name="Kersten P."/>
            <person name="Kohler A."/>
            <person name="Kuees U."/>
            <person name="Kumar T.K.A."/>
            <person name="Kuo A."/>
            <person name="LaButti K."/>
            <person name="Larrondo L.F."/>
            <person name="Lindquist E."/>
            <person name="Ling A."/>
            <person name="Lombard V."/>
            <person name="Lucas S."/>
            <person name="Lundell T."/>
            <person name="Martin R."/>
            <person name="McLaughlin D.J."/>
            <person name="Morgenstern I."/>
            <person name="Morin E."/>
            <person name="Murat C."/>
            <person name="Nagy L.G."/>
            <person name="Nolan M."/>
            <person name="Ohm R.A."/>
            <person name="Patyshakuliyeva A."/>
            <person name="Rokas A."/>
            <person name="Ruiz-Duenas F.J."/>
            <person name="Sabat G."/>
            <person name="Salamov A."/>
            <person name="Samejima M."/>
            <person name="Schmutz J."/>
            <person name="Slot J.C."/>
            <person name="St John F."/>
            <person name="Stenlid J."/>
            <person name="Sun H."/>
            <person name="Sun S."/>
            <person name="Syed K."/>
            <person name="Tsang A."/>
            <person name="Wiebenga A."/>
            <person name="Young D."/>
            <person name="Pisabarro A."/>
            <person name="Eastwood D.C."/>
            <person name="Martin F."/>
            <person name="Cullen D."/>
            <person name="Grigoriev I.V."/>
            <person name="Hibbett D.S."/>
        </authorList>
    </citation>
    <scope>NUCLEOTIDE SEQUENCE [LARGE SCALE GENOMIC DNA]</scope>
    <source>
        <strain evidence="3">RWD-64-598 SS2</strain>
    </source>
</reference>
<evidence type="ECO:0000313" key="2">
    <source>
        <dbReference type="EMBL" id="EIW85459.1"/>
    </source>
</evidence>
<feature type="compositionally biased region" description="Low complexity" evidence="1">
    <location>
        <begin position="152"/>
        <end position="169"/>
    </location>
</feature>
<dbReference type="AlphaFoldDB" id="A0A5M3N251"/>
<protein>
    <submittedName>
        <fullName evidence="2">Uncharacterized protein</fullName>
    </submittedName>
</protein>
<feature type="compositionally biased region" description="Basic residues" evidence="1">
    <location>
        <begin position="170"/>
        <end position="185"/>
    </location>
</feature>
<comment type="caution">
    <text evidence="2">The sequence shown here is derived from an EMBL/GenBank/DDBJ whole genome shotgun (WGS) entry which is preliminary data.</text>
</comment>
<name>A0A5M3N251_CONPW</name>
<evidence type="ECO:0000313" key="3">
    <source>
        <dbReference type="Proteomes" id="UP000053558"/>
    </source>
</evidence>
<dbReference type="RefSeq" id="XP_007764941.1">
    <property type="nucleotide sequence ID" value="XM_007766751.1"/>
</dbReference>
<proteinExistence type="predicted"/>